<dbReference type="RefSeq" id="WP_179271165.1">
    <property type="nucleotide sequence ID" value="NZ_MQWB01000001.1"/>
</dbReference>
<reference evidence="6 7" key="1">
    <citation type="submission" date="2016-11" db="EMBL/GenBank/DDBJ databases">
        <title>Study of marine rhodopsin-containing bacteria.</title>
        <authorList>
            <person name="Yoshizawa S."/>
            <person name="Kumagai Y."/>
            <person name="Kogure K."/>
        </authorList>
    </citation>
    <scope>NUCLEOTIDE SEQUENCE [LARGE SCALE GENOMIC DNA]</scope>
    <source>
        <strain evidence="6 7">SG-29</strain>
    </source>
</reference>
<sequence>MILLRDLSLAFGGRQLFDGLTWTVRPGERVGLVGPNGAGKTTLLKAIAGELPLDGGEIIREGNATVGFLRQDTQEHDTSKSPLAEAREAFGDALDLEREAHEIADKMEAMPDHTSEAYEALVWRMGRVQEQMAMHDVHSIEARTATVLGGLGFSAEEMERPLSTFSGGWRMRVALARMLLSEPDVLLLDEPTNHLDIESIGWLEGYLKNYPGAVVLVSHDRYFLDRMTNRTAELVRGQIDEYAGNYDFYINEREERRRLWTARYENQQKEISEMERFVERFRAKATKAKQAQSRIKALERMERIPPPPQEAGEIHFRFPDPPPSVRVVAEVSEFSKSYPNEEGGENVVFDRAPRLLVEKGDTIALVGKNGAGKSTLARMLLAQEDFEGSLEIGARVKEAHFAQHQAEALPRDATVLEALREKGRGQSETQLRSLLGAFLFKGDDVFKSVSVLSGGERSRLALARTLLSPANFLVLDEPTNHLDLASKDVLSEAIRQYTGSVVLISHDRHFLDAVADRVWYAEDRTVRTYQGTYTEAEWQREQGTAAASLKASGASAAPTKGLAASGHGASGGTQKAIPTKTGGKRTKEEKRRAAEMRQRVSRATRGEETLDPASLSPDELAYAIDALEAAVAAKTKEKVDLERKLADPDLYADAKRFKQTSDAHAKASDMETHLMSIWETLAEAALA</sequence>
<feature type="region of interest" description="Disordered" evidence="4">
    <location>
        <begin position="558"/>
        <end position="613"/>
    </location>
</feature>
<dbReference type="Gene3D" id="3.40.50.300">
    <property type="entry name" value="P-loop containing nucleotide triphosphate hydrolases"/>
    <property type="match status" value="2"/>
</dbReference>
<dbReference type="Proteomes" id="UP000216446">
    <property type="component" value="Unassembled WGS sequence"/>
</dbReference>
<dbReference type="InterPro" id="IPR003593">
    <property type="entry name" value="AAA+_ATPase"/>
</dbReference>
<dbReference type="PANTHER" id="PTHR42855">
    <property type="entry name" value="ABC TRANSPORTER ATP-BINDING SUBUNIT"/>
    <property type="match status" value="1"/>
</dbReference>
<feature type="domain" description="ABC transporter" evidence="5">
    <location>
        <begin position="2"/>
        <end position="261"/>
    </location>
</feature>
<dbReference type="InterPro" id="IPR032781">
    <property type="entry name" value="ABC_tran_Xtn"/>
</dbReference>
<dbReference type="InParanoid" id="A0A259U0X8"/>
<dbReference type="CDD" id="cd03221">
    <property type="entry name" value="ABCF_EF-3"/>
    <property type="match status" value="2"/>
</dbReference>
<keyword evidence="2" id="KW-0067">ATP-binding</keyword>
<organism evidence="6 7">
    <name type="scientific">Rubricoccus marinus</name>
    <dbReference type="NCBI Taxonomy" id="716817"/>
    <lineage>
        <taxon>Bacteria</taxon>
        <taxon>Pseudomonadati</taxon>
        <taxon>Rhodothermota</taxon>
        <taxon>Rhodothermia</taxon>
        <taxon>Rhodothermales</taxon>
        <taxon>Rubricoccaceae</taxon>
        <taxon>Rubricoccus</taxon>
    </lineage>
</organism>
<dbReference type="InterPro" id="IPR017871">
    <property type="entry name" value="ABC_transporter-like_CS"/>
</dbReference>
<dbReference type="InterPro" id="IPR003439">
    <property type="entry name" value="ABC_transporter-like_ATP-bd"/>
</dbReference>
<dbReference type="EMBL" id="MQWB01000001">
    <property type="protein sequence ID" value="OZC03649.1"/>
    <property type="molecule type" value="Genomic_DNA"/>
</dbReference>
<evidence type="ECO:0000256" key="4">
    <source>
        <dbReference type="SAM" id="MobiDB-lite"/>
    </source>
</evidence>
<feature type="compositionally biased region" description="Low complexity" evidence="4">
    <location>
        <begin position="558"/>
        <end position="567"/>
    </location>
</feature>
<accession>A0A259U0X8</accession>
<keyword evidence="3" id="KW-0175">Coiled coil</keyword>
<comment type="caution">
    <text evidence="6">The sequence shown here is derived from an EMBL/GenBank/DDBJ whole genome shotgun (WGS) entry which is preliminary data.</text>
</comment>
<dbReference type="Pfam" id="PF12848">
    <property type="entry name" value="ABC_tran_Xtn"/>
    <property type="match status" value="1"/>
</dbReference>
<feature type="coiled-coil region" evidence="3">
    <location>
        <begin position="250"/>
        <end position="284"/>
    </location>
</feature>
<evidence type="ECO:0000313" key="7">
    <source>
        <dbReference type="Proteomes" id="UP000216446"/>
    </source>
</evidence>
<protein>
    <recommendedName>
        <fullName evidence="5">ABC transporter domain-containing protein</fullName>
    </recommendedName>
</protein>
<dbReference type="InterPro" id="IPR051309">
    <property type="entry name" value="ABCF_ATPase"/>
</dbReference>
<keyword evidence="1" id="KW-0547">Nucleotide-binding</keyword>
<feature type="domain" description="ABC transporter" evidence="5">
    <location>
        <begin position="329"/>
        <end position="548"/>
    </location>
</feature>
<evidence type="ECO:0000256" key="2">
    <source>
        <dbReference type="ARBA" id="ARBA00022840"/>
    </source>
</evidence>
<dbReference type="PROSITE" id="PS00211">
    <property type="entry name" value="ABC_TRANSPORTER_1"/>
    <property type="match status" value="2"/>
</dbReference>
<dbReference type="FunFam" id="3.40.50.300:FF:000011">
    <property type="entry name" value="Putative ABC transporter ATP-binding component"/>
    <property type="match status" value="1"/>
</dbReference>
<feature type="compositionally biased region" description="Basic and acidic residues" evidence="4">
    <location>
        <begin position="585"/>
        <end position="608"/>
    </location>
</feature>
<evidence type="ECO:0000313" key="6">
    <source>
        <dbReference type="EMBL" id="OZC03649.1"/>
    </source>
</evidence>
<evidence type="ECO:0000256" key="1">
    <source>
        <dbReference type="ARBA" id="ARBA00022741"/>
    </source>
</evidence>
<name>A0A259U0X8_9BACT</name>
<dbReference type="FunCoup" id="A0A259U0X8">
    <property type="interactions" value="423"/>
</dbReference>
<dbReference type="AlphaFoldDB" id="A0A259U0X8"/>
<dbReference type="PANTHER" id="PTHR42855:SF1">
    <property type="entry name" value="ABC TRANSPORTER DOMAIN-CONTAINING PROTEIN"/>
    <property type="match status" value="1"/>
</dbReference>
<dbReference type="Pfam" id="PF00005">
    <property type="entry name" value="ABC_tran"/>
    <property type="match status" value="2"/>
</dbReference>
<dbReference type="SUPFAM" id="SSF52540">
    <property type="entry name" value="P-loop containing nucleoside triphosphate hydrolases"/>
    <property type="match status" value="2"/>
</dbReference>
<proteinExistence type="predicted"/>
<dbReference type="GO" id="GO:0005524">
    <property type="term" value="F:ATP binding"/>
    <property type="evidence" value="ECO:0007669"/>
    <property type="project" value="UniProtKB-KW"/>
</dbReference>
<keyword evidence="7" id="KW-1185">Reference proteome</keyword>
<dbReference type="SMART" id="SM00382">
    <property type="entry name" value="AAA"/>
    <property type="match status" value="2"/>
</dbReference>
<evidence type="ECO:0000259" key="5">
    <source>
        <dbReference type="PROSITE" id="PS50893"/>
    </source>
</evidence>
<dbReference type="PROSITE" id="PS50893">
    <property type="entry name" value="ABC_TRANSPORTER_2"/>
    <property type="match status" value="2"/>
</dbReference>
<gene>
    <name evidence="6" type="ORF">BSZ36_12045</name>
</gene>
<dbReference type="InterPro" id="IPR027417">
    <property type="entry name" value="P-loop_NTPase"/>
</dbReference>
<evidence type="ECO:0000256" key="3">
    <source>
        <dbReference type="SAM" id="Coils"/>
    </source>
</evidence>
<dbReference type="GO" id="GO:0016887">
    <property type="term" value="F:ATP hydrolysis activity"/>
    <property type="evidence" value="ECO:0007669"/>
    <property type="project" value="InterPro"/>
</dbReference>